<comment type="cofactor">
    <cofactor evidence="1">
        <name>Zn(2+)</name>
        <dbReference type="ChEBI" id="CHEBI:29105"/>
    </cofactor>
    <text evidence="1">Binds 1 zinc ion per subunit.</text>
</comment>
<dbReference type="GO" id="GO:0000976">
    <property type="term" value="F:transcription cis-regulatory region binding"/>
    <property type="evidence" value="ECO:0007669"/>
    <property type="project" value="TreeGrafter"/>
</dbReference>
<dbReference type="GO" id="GO:0008270">
    <property type="term" value="F:zinc ion binding"/>
    <property type="evidence" value="ECO:0007669"/>
    <property type="project" value="TreeGrafter"/>
</dbReference>
<feature type="binding site" evidence="1">
    <location>
        <position position="89"/>
    </location>
    <ligand>
        <name>Zn(2+)</name>
        <dbReference type="ChEBI" id="CHEBI:29105"/>
    </ligand>
</feature>
<dbReference type="Gene3D" id="1.10.10.10">
    <property type="entry name" value="Winged helix-like DNA-binding domain superfamily/Winged helix DNA-binding domain"/>
    <property type="match status" value="1"/>
</dbReference>
<evidence type="ECO:0000256" key="1">
    <source>
        <dbReference type="PIRSR" id="PIRSR602481-1"/>
    </source>
</evidence>
<evidence type="ECO:0000313" key="3">
    <source>
        <dbReference type="EMBL" id="TPD71170.1"/>
    </source>
</evidence>
<dbReference type="SUPFAM" id="SSF46785">
    <property type="entry name" value="Winged helix' DNA-binding domain"/>
    <property type="match status" value="1"/>
</dbReference>
<evidence type="ECO:0000256" key="2">
    <source>
        <dbReference type="PIRSR" id="PIRSR602481-2"/>
    </source>
</evidence>
<keyword evidence="1" id="KW-0479">Metal-binding</keyword>
<protein>
    <submittedName>
        <fullName evidence="3">Transcriptional repressor</fullName>
    </submittedName>
</protein>
<feature type="binding site" evidence="2">
    <location>
        <position position="77"/>
    </location>
    <ligand>
        <name>Fe cation</name>
        <dbReference type="ChEBI" id="CHEBI:24875"/>
    </ligand>
</feature>
<dbReference type="RefSeq" id="WP_139999308.1">
    <property type="nucleotide sequence ID" value="NZ_VFJE01000051.1"/>
</dbReference>
<evidence type="ECO:0000313" key="4">
    <source>
        <dbReference type="Proteomes" id="UP000319175"/>
    </source>
</evidence>
<dbReference type="Pfam" id="PF01475">
    <property type="entry name" value="FUR"/>
    <property type="match status" value="1"/>
</dbReference>
<comment type="cofactor">
    <cofactor evidence="2">
        <name>Mn(2+)</name>
        <dbReference type="ChEBI" id="CHEBI:29035"/>
    </cofactor>
    <cofactor evidence="2">
        <name>Fe(2+)</name>
        <dbReference type="ChEBI" id="CHEBI:29033"/>
    </cofactor>
    <text evidence="2">Binds 1 Mn(2+) or Fe(2+) ion per subunit.</text>
</comment>
<dbReference type="InterPro" id="IPR002481">
    <property type="entry name" value="FUR"/>
</dbReference>
<keyword evidence="4" id="KW-1185">Reference proteome</keyword>
<dbReference type="EMBL" id="VFJE01000051">
    <property type="protein sequence ID" value="TPD71170.1"/>
    <property type="molecule type" value="Genomic_DNA"/>
</dbReference>
<gene>
    <name evidence="3" type="ORF">FJA49_04540</name>
</gene>
<accession>A0A501QED2</accession>
<dbReference type="InterPro" id="IPR036388">
    <property type="entry name" value="WH-like_DNA-bd_sf"/>
</dbReference>
<dbReference type="PANTHER" id="PTHR33202:SF7">
    <property type="entry name" value="FERRIC UPTAKE REGULATION PROTEIN"/>
    <property type="match status" value="1"/>
</dbReference>
<dbReference type="Proteomes" id="UP000319175">
    <property type="component" value="Unassembled WGS sequence"/>
</dbReference>
<dbReference type="GO" id="GO:0003700">
    <property type="term" value="F:DNA-binding transcription factor activity"/>
    <property type="evidence" value="ECO:0007669"/>
    <property type="project" value="InterPro"/>
</dbReference>
<reference evidence="3 4" key="1">
    <citation type="submission" date="2019-06" db="EMBL/GenBank/DDBJ databases">
        <title>Flavobacterium sp. MaA-Y11 from geoumgang.</title>
        <authorList>
            <person name="Jeong S."/>
        </authorList>
    </citation>
    <scope>NUCLEOTIDE SEQUENCE [LARGE SCALE GENOMIC DNA]</scope>
    <source>
        <strain evidence="3 4">MaA-Y11</strain>
    </source>
</reference>
<feature type="binding site" evidence="1">
    <location>
        <position position="120"/>
    </location>
    <ligand>
        <name>Zn(2+)</name>
        <dbReference type="ChEBI" id="CHEBI:29105"/>
    </ligand>
</feature>
<sequence length="125" mass="14044">MNTRNTKTKGIILDSLKKSKQALSHENLLASLEGQVDRATIYRVLNRFCEDGIAHRIVGDDGKQYFAICINCEKKKHHHNHFHFRCLGCGKVECLANEADLNLPSGYRVANFNGFISGYCPSCSQ</sequence>
<feature type="binding site" evidence="1">
    <location>
        <position position="123"/>
    </location>
    <ligand>
        <name>Zn(2+)</name>
        <dbReference type="ChEBI" id="CHEBI:29105"/>
    </ligand>
</feature>
<keyword evidence="2" id="KW-0408">Iron</keyword>
<organism evidence="3 4">
    <name type="scientific">Flavobacterium microcysteis</name>
    <dbReference type="NCBI Taxonomy" id="2596891"/>
    <lineage>
        <taxon>Bacteria</taxon>
        <taxon>Pseudomonadati</taxon>
        <taxon>Bacteroidota</taxon>
        <taxon>Flavobacteriia</taxon>
        <taxon>Flavobacteriales</taxon>
        <taxon>Flavobacteriaceae</taxon>
        <taxon>Flavobacterium</taxon>
    </lineage>
</organism>
<comment type="caution">
    <text evidence="3">The sequence shown here is derived from an EMBL/GenBank/DDBJ whole genome shotgun (WGS) entry which is preliminary data.</text>
</comment>
<dbReference type="PANTHER" id="PTHR33202">
    <property type="entry name" value="ZINC UPTAKE REGULATION PROTEIN"/>
    <property type="match status" value="1"/>
</dbReference>
<feature type="binding site" evidence="1">
    <location>
        <position position="86"/>
    </location>
    <ligand>
        <name>Zn(2+)</name>
        <dbReference type="ChEBI" id="CHEBI:29105"/>
    </ligand>
</feature>
<dbReference type="GO" id="GO:1900376">
    <property type="term" value="P:regulation of secondary metabolite biosynthetic process"/>
    <property type="evidence" value="ECO:0007669"/>
    <property type="project" value="TreeGrafter"/>
</dbReference>
<keyword evidence="1" id="KW-0862">Zinc</keyword>
<name>A0A501QED2_9FLAO</name>
<proteinExistence type="predicted"/>
<dbReference type="OrthoDB" id="594893at2"/>
<dbReference type="InterPro" id="IPR036390">
    <property type="entry name" value="WH_DNA-bd_sf"/>
</dbReference>
<dbReference type="GO" id="GO:0045892">
    <property type="term" value="P:negative regulation of DNA-templated transcription"/>
    <property type="evidence" value="ECO:0007669"/>
    <property type="project" value="TreeGrafter"/>
</dbReference>
<dbReference type="AlphaFoldDB" id="A0A501QED2"/>